<keyword evidence="3" id="KW-1185">Reference proteome</keyword>
<evidence type="ECO:0000256" key="1">
    <source>
        <dbReference type="SAM" id="SignalP"/>
    </source>
</evidence>
<protein>
    <submittedName>
        <fullName evidence="2">Uncharacterized protein</fullName>
    </submittedName>
</protein>
<dbReference type="AlphaFoldDB" id="A0AAV7IQS5"/>
<evidence type="ECO:0000313" key="3">
    <source>
        <dbReference type="Proteomes" id="UP000826195"/>
    </source>
</evidence>
<feature type="signal peptide" evidence="1">
    <location>
        <begin position="1"/>
        <end position="23"/>
    </location>
</feature>
<name>A0AAV7IQS5_COTGL</name>
<dbReference type="EMBL" id="JAHXZJ010001119">
    <property type="protein sequence ID" value="KAH0555005.1"/>
    <property type="molecule type" value="Genomic_DNA"/>
</dbReference>
<dbReference type="Proteomes" id="UP000826195">
    <property type="component" value="Unassembled WGS sequence"/>
</dbReference>
<keyword evidence="1" id="KW-0732">Signal</keyword>
<reference evidence="2 3" key="1">
    <citation type="journal article" date="2021" name="J. Hered.">
        <title>A chromosome-level genome assembly of the parasitoid wasp, Cotesia glomerata (Hymenoptera: Braconidae).</title>
        <authorList>
            <person name="Pinto B.J."/>
            <person name="Weis J.J."/>
            <person name="Gamble T."/>
            <person name="Ode P.J."/>
            <person name="Paul R."/>
            <person name="Zaspel J.M."/>
        </authorList>
    </citation>
    <scope>NUCLEOTIDE SEQUENCE [LARGE SCALE GENOMIC DNA]</scope>
    <source>
        <strain evidence="2">CgM1</strain>
    </source>
</reference>
<comment type="caution">
    <text evidence="2">The sequence shown here is derived from an EMBL/GenBank/DDBJ whole genome shotgun (WGS) entry which is preliminary data.</text>
</comment>
<gene>
    <name evidence="2" type="ORF">KQX54_014642</name>
</gene>
<evidence type="ECO:0000313" key="2">
    <source>
        <dbReference type="EMBL" id="KAH0555005.1"/>
    </source>
</evidence>
<proteinExistence type="predicted"/>
<sequence length="99" mass="10657">MKISFTAALIVFLLISNLDWVAGKGRGRGRSGKGGLSSLGTFFRWIGGGFSSAAHTSRSYSRFSGRYGRGRNSSAVSTIISKQSNYTIAGLLVCIFWIL</sequence>
<accession>A0AAV7IQS5</accession>
<feature type="chain" id="PRO_5043473738" evidence="1">
    <location>
        <begin position="24"/>
        <end position="99"/>
    </location>
</feature>
<organism evidence="2 3">
    <name type="scientific">Cotesia glomerata</name>
    <name type="common">Lepidopteran parasitic wasp</name>
    <name type="synonym">Apanteles glomeratus</name>
    <dbReference type="NCBI Taxonomy" id="32391"/>
    <lineage>
        <taxon>Eukaryota</taxon>
        <taxon>Metazoa</taxon>
        <taxon>Ecdysozoa</taxon>
        <taxon>Arthropoda</taxon>
        <taxon>Hexapoda</taxon>
        <taxon>Insecta</taxon>
        <taxon>Pterygota</taxon>
        <taxon>Neoptera</taxon>
        <taxon>Endopterygota</taxon>
        <taxon>Hymenoptera</taxon>
        <taxon>Apocrita</taxon>
        <taxon>Ichneumonoidea</taxon>
        <taxon>Braconidae</taxon>
        <taxon>Microgastrinae</taxon>
        <taxon>Cotesia</taxon>
    </lineage>
</organism>